<dbReference type="RefSeq" id="WP_406695069.1">
    <property type="nucleotide sequence ID" value="NZ_CP155447.1"/>
</dbReference>
<evidence type="ECO:0000256" key="4">
    <source>
        <dbReference type="ARBA" id="ARBA00022679"/>
    </source>
</evidence>
<dbReference type="CDD" id="cd00609">
    <property type="entry name" value="AAT_like"/>
    <property type="match status" value="1"/>
</dbReference>
<evidence type="ECO:0000256" key="1">
    <source>
        <dbReference type="ARBA" id="ARBA00001933"/>
    </source>
</evidence>
<dbReference type="AlphaFoldDB" id="A0AAU7CBJ5"/>
<evidence type="ECO:0000256" key="5">
    <source>
        <dbReference type="ARBA" id="ARBA00022898"/>
    </source>
</evidence>
<name>A0AAU7CBJ5_9BACT</name>
<dbReference type="PROSITE" id="PS00105">
    <property type="entry name" value="AA_TRANSFER_CLASS_1"/>
    <property type="match status" value="1"/>
</dbReference>
<accession>A0AAU7CBJ5</accession>
<feature type="domain" description="Aminotransferase class I/classII large" evidence="7">
    <location>
        <begin position="30"/>
        <end position="362"/>
    </location>
</feature>
<evidence type="ECO:0000256" key="6">
    <source>
        <dbReference type="RuleBase" id="RU000481"/>
    </source>
</evidence>
<dbReference type="InterPro" id="IPR050596">
    <property type="entry name" value="AspAT/PAT-like"/>
</dbReference>
<organism evidence="8">
    <name type="scientific">Singulisphaera sp. Ch08</name>
    <dbReference type="NCBI Taxonomy" id="3120278"/>
    <lineage>
        <taxon>Bacteria</taxon>
        <taxon>Pseudomonadati</taxon>
        <taxon>Planctomycetota</taxon>
        <taxon>Planctomycetia</taxon>
        <taxon>Isosphaerales</taxon>
        <taxon>Isosphaeraceae</taxon>
        <taxon>Singulisphaera</taxon>
    </lineage>
</organism>
<sequence>MNDAWIADRMKQIEASGIRKAFDMSKSMKNPINLSIGLPDFDVAQPVKAATIEAIEQGRNAYTLTQGIPELRGKLQSSVDAEFGHQDRQVIVTSGTSGALLLALSSVVNPGDEVIVFDPYFVMYGNLVALAGGTTVLVDSYPDFRIDVEKVAAAITVRTKCIVVNSPANPTGAVASAEEMQALATLCRERGVLLISDEVYRAFCYDDSFATPATWNDQVLVVDGFSKAHGMTGWRLGFAHGPAHVIQEMAKLQQFSFVCAPSVVQYAGVVALDQDLNTRVDAYRKKRDAVVAALSEDFDLACPAGAFYAFPRAPWGTATEFVAEAIRRNLLIIPGNVFSKRDTHFRISYAVDDSTLARGLEILREMARTPVTTQAR</sequence>
<gene>
    <name evidence="8" type="ORF">V5E97_28935</name>
</gene>
<comment type="similarity">
    <text evidence="2 6">Belongs to the class-I pyridoxal-phosphate-dependent aminotransferase family.</text>
</comment>
<dbReference type="GO" id="GO:0006520">
    <property type="term" value="P:amino acid metabolic process"/>
    <property type="evidence" value="ECO:0007669"/>
    <property type="project" value="InterPro"/>
</dbReference>
<evidence type="ECO:0000256" key="3">
    <source>
        <dbReference type="ARBA" id="ARBA00022576"/>
    </source>
</evidence>
<dbReference type="EMBL" id="CP155447">
    <property type="protein sequence ID" value="XBH02327.1"/>
    <property type="molecule type" value="Genomic_DNA"/>
</dbReference>
<dbReference type="EC" id="2.6.1.-" evidence="6"/>
<keyword evidence="3 6" id="KW-0032">Aminotransferase</keyword>
<evidence type="ECO:0000313" key="8">
    <source>
        <dbReference type="EMBL" id="XBH02327.1"/>
    </source>
</evidence>
<dbReference type="PANTHER" id="PTHR46383">
    <property type="entry name" value="ASPARTATE AMINOTRANSFERASE"/>
    <property type="match status" value="1"/>
</dbReference>
<comment type="cofactor">
    <cofactor evidence="1 6">
        <name>pyridoxal 5'-phosphate</name>
        <dbReference type="ChEBI" id="CHEBI:597326"/>
    </cofactor>
</comment>
<dbReference type="InterPro" id="IPR015424">
    <property type="entry name" value="PyrdxlP-dep_Trfase"/>
</dbReference>
<dbReference type="Gene3D" id="3.40.640.10">
    <property type="entry name" value="Type I PLP-dependent aspartate aminotransferase-like (Major domain)"/>
    <property type="match status" value="1"/>
</dbReference>
<protein>
    <recommendedName>
        <fullName evidence="6">Aminotransferase</fullName>
        <ecNumber evidence="6">2.6.1.-</ecNumber>
    </recommendedName>
</protein>
<reference evidence="8" key="1">
    <citation type="submission" date="2024-05" db="EMBL/GenBank/DDBJ databases">
        <title>Planctomycetes of the genus Singulisphaera possess chitinolytic capabilities.</title>
        <authorList>
            <person name="Ivanova A."/>
        </authorList>
    </citation>
    <scope>NUCLEOTIDE SEQUENCE</scope>
    <source>
        <strain evidence="8">Ch08T</strain>
    </source>
</reference>
<proteinExistence type="inferred from homology"/>
<dbReference type="Pfam" id="PF00155">
    <property type="entry name" value="Aminotran_1_2"/>
    <property type="match status" value="1"/>
</dbReference>
<keyword evidence="5" id="KW-0663">Pyridoxal phosphate</keyword>
<dbReference type="InterPro" id="IPR004838">
    <property type="entry name" value="NHTrfase_class1_PyrdxlP-BS"/>
</dbReference>
<evidence type="ECO:0000256" key="2">
    <source>
        <dbReference type="ARBA" id="ARBA00007441"/>
    </source>
</evidence>
<evidence type="ECO:0000259" key="7">
    <source>
        <dbReference type="Pfam" id="PF00155"/>
    </source>
</evidence>
<dbReference type="SUPFAM" id="SSF53383">
    <property type="entry name" value="PLP-dependent transferases"/>
    <property type="match status" value="1"/>
</dbReference>
<dbReference type="InterPro" id="IPR015421">
    <property type="entry name" value="PyrdxlP-dep_Trfase_major"/>
</dbReference>
<dbReference type="InterPro" id="IPR004839">
    <property type="entry name" value="Aminotransferase_I/II_large"/>
</dbReference>
<dbReference type="GO" id="GO:0030170">
    <property type="term" value="F:pyridoxal phosphate binding"/>
    <property type="evidence" value="ECO:0007669"/>
    <property type="project" value="InterPro"/>
</dbReference>
<dbReference type="PANTHER" id="PTHR46383:SF1">
    <property type="entry name" value="ASPARTATE AMINOTRANSFERASE"/>
    <property type="match status" value="1"/>
</dbReference>
<dbReference type="GO" id="GO:0008483">
    <property type="term" value="F:transaminase activity"/>
    <property type="evidence" value="ECO:0007669"/>
    <property type="project" value="UniProtKB-KW"/>
</dbReference>
<keyword evidence="4 6" id="KW-0808">Transferase</keyword>